<protein>
    <submittedName>
        <fullName evidence="4">Sporulation and spore germination</fullName>
    </submittedName>
</protein>
<evidence type="ECO:0000256" key="2">
    <source>
        <dbReference type="SAM" id="SignalP"/>
    </source>
</evidence>
<sequence length="206" mass="22912">MNKKLKMFLATGLIAVSTLTLVACNDDSDKAAKQSTQSEQQTDAQEDTKKDEKKTEDKKTDSNAKKENSNKKDDKKENTSNNKKSITYYTYNSENEKLTEHTKAADDISVANVIDALVDEGILQEGTKVNKAKVEEVDGVRTLVVDVNDKFVNFDQGSTQEMLQLKSFADSLIKTFKVKQVLLTVEGKPYSGGHMAFNEGEMLNVQ</sequence>
<accession>A0A1H8KUH9</accession>
<dbReference type="RefSeq" id="WP_091976249.1">
    <property type="nucleotide sequence ID" value="NZ_CAUWDX010000006.1"/>
</dbReference>
<gene>
    <name evidence="4" type="ORF">SAMN05216454_1464</name>
</gene>
<feature type="compositionally biased region" description="Basic and acidic residues" evidence="1">
    <location>
        <begin position="46"/>
        <end position="78"/>
    </location>
</feature>
<keyword evidence="5" id="KW-1185">Reference proteome</keyword>
<proteinExistence type="predicted"/>
<dbReference type="SMART" id="SM00909">
    <property type="entry name" value="Germane"/>
    <property type="match status" value="1"/>
</dbReference>
<evidence type="ECO:0000259" key="3">
    <source>
        <dbReference type="SMART" id="SM00909"/>
    </source>
</evidence>
<evidence type="ECO:0000313" key="5">
    <source>
        <dbReference type="Proteomes" id="UP000199512"/>
    </source>
</evidence>
<dbReference type="AlphaFoldDB" id="A0A1H8KUH9"/>
<dbReference type="Pfam" id="PF10646">
    <property type="entry name" value="Germane"/>
    <property type="match status" value="1"/>
</dbReference>
<feature type="signal peptide" evidence="2">
    <location>
        <begin position="1"/>
        <end position="23"/>
    </location>
</feature>
<feature type="domain" description="GerMN" evidence="3">
    <location>
        <begin position="110"/>
        <end position="194"/>
    </location>
</feature>
<feature type="compositionally biased region" description="Polar residues" evidence="1">
    <location>
        <begin position="33"/>
        <end position="43"/>
    </location>
</feature>
<organism evidence="4 5">
    <name type="scientific">Peptostreptococcus russellii</name>
    <dbReference type="NCBI Taxonomy" id="215200"/>
    <lineage>
        <taxon>Bacteria</taxon>
        <taxon>Bacillati</taxon>
        <taxon>Bacillota</taxon>
        <taxon>Clostridia</taxon>
        <taxon>Peptostreptococcales</taxon>
        <taxon>Peptostreptococcaceae</taxon>
        <taxon>Peptostreptococcus</taxon>
    </lineage>
</organism>
<keyword evidence="2" id="KW-0732">Signal</keyword>
<dbReference type="PROSITE" id="PS51257">
    <property type="entry name" value="PROKAR_LIPOPROTEIN"/>
    <property type="match status" value="1"/>
</dbReference>
<feature type="region of interest" description="Disordered" evidence="1">
    <location>
        <begin position="28"/>
        <end position="81"/>
    </location>
</feature>
<evidence type="ECO:0000313" key="4">
    <source>
        <dbReference type="EMBL" id="SEN96572.1"/>
    </source>
</evidence>
<name>A0A1H8KUH9_9FIRM</name>
<dbReference type="Proteomes" id="UP000199512">
    <property type="component" value="Unassembled WGS sequence"/>
</dbReference>
<dbReference type="EMBL" id="FODF01000046">
    <property type="protein sequence ID" value="SEN96572.1"/>
    <property type="molecule type" value="Genomic_DNA"/>
</dbReference>
<dbReference type="InterPro" id="IPR019606">
    <property type="entry name" value="GerMN"/>
</dbReference>
<dbReference type="OrthoDB" id="1683231at2"/>
<feature type="chain" id="PRO_5038620176" evidence="2">
    <location>
        <begin position="24"/>
        <end position="206"/>
    </location>
</feature>
<reference evidence="4 5" key="1">
    <citation type="submission" date="2016-10" db="EMBL/GenBank/DDBJ databases">
        <authorList>
            <person name="de Groot N.N."/>
        </authorList>
    </citation>
    <scope>NUCLEOTIDE SEQUENCE [LARGE SCALE GENOMIC DNA]</scope>
    <source>
        <strain evidence="4 5">Calf135</strain>
    </source>
</reference>
<evidence type="ECO:0000256" key="1">
    <source>
        <dbReference type="SAM" id="MobiDB-lite"/>
    </source>
</evidence>